<organism evidence="1">
    <name type="scientific">uncultured marine group II/III euryarchaeote KM3_180_D08</name>
    <dbReference type="NCBI Taxonomy" id="1457942"/>
    <lineage>
        <taxon>Archaea</taxon>
        <taxon>Methanobacteriati</taxon>
        <taxon>Methanobacteriota</taxon>
        <taxon>environmental samples</taxon>
    </lineage>
</organism>
<sequence length="252" mass="26363">MVWSKGHKALPKADWLLEAVPGVGNVGKLVVDSLVEGYESELVVKILHPDLPPHATLDSDGFLIPPSLDIHQVTLPKGGTLLTLSSNFQPITPAGQQEVASELLEACKSSGVGRVLILAGLAAEPGDDAVHLVCPSAEDRAAMEKLGLVTSTEHPSAGIIGLTGMIASLAPTFEQPAVCAVAETVGTSVDVVAADRLAKWIDDSFKLDLGLALDTTESTAEKLRSFFDLEEVAELDVLLGSDGDAESEAFYA</sequence>
<dbReference type="SUPFAM" id="SSF159659">
    <property type="entry name" value="Cgl1923-like"/>
    <property type="match status" value="1"/>
</dbReference>
<dbReference type="AlphaFoldDB" id="A0A075GTV0"/>
<name>A0A075GTV0_9EURY</name>
<dbReference type="Gene3D" id="3.40.50.10900">
    <property type="entry name" value="PAC-like subunit"/>
    <property type="match status" value="1"/>
</dbReference>
<dbReference type="EMBL" id="KF900731">
    <property type="protein sequence ID" value="AIF05193.1"/>
    <property type="molecule type" value="Genomic_DNA"/>
</dbReference>
<accession>A0A075GTV0</accession>
<dbReference type="InterPro" id="IPR038389">
    <property type="entry name" value="PSMG2_sf"/>
</dbReference>
<dbReference type="PANTHER" id="PTHR35610:SF7">
    <property type="entry name" value="3-ISOPROPYLMALATE DEHYDRATASE"/>
    <property type="match status" value="1"/>
</dbReference>
<proteinExistence type="predicted"/>
<dbReference type="Pfam" id="PF09754">
    <property type="entry name" value="PAC2"/>
    <property type="match status" value="1"/>
</dbReference>
<protein>
    <recommendedName>
        <fullName evidence="2">Archaeal enzymes of ATP-grasp superfamily</fullName>
    </recommendedName>
</protein>
<dbReference type="PANTHER" id="PTHR35610">
    <property type="entry name" value="3-ISOPROPYLMALATE DEHYDRATASE-RELATED"/>
    <property type="match status" value="1"/>
</dbReference>
<dbReference type="InterPro" id="IPR019151">
    <property type="entry name" value="Proteasome_assmbl_chaperone_2"/>
</dbReference>
<evidence type="ECO:0008006" key="2">
    <source>
        <dbReference type="Google" id="ProtNLM"/>
    </source>
</evidence>
<reference evidence="1" key="1">
    <citation type="journal article" date="2014" name="Genome Biol. Evol.">
        <title>Pangenome evidence for extensive interdomain horizontal transfer affecting lineage core and shell genes in uncultured planktonic thaumarchaeota and euryarchaeota.</title>
        <authorList>
            <person name="Deschamps P."/>
            <person name="Zivanovic Y."/>
            <person name="Moreira D."/>
            <person name="Rodriguez-Valera F."/>
            <person name="Lopez-Garcia P."/>
        </authorList>
    </citation>
    <scope>NUCLEOTIDE SEQUENCE</scope>
</reference>
<evidence type="ECO:0000313" key="1">
    <source>
        <dbReference type="EMBL" id="AIF05193.1"/>
    </source>
</evidence>